<dbReference type="GO" id="GO:0006281">
    <property type="term" value="P:DNA repair"/>
    <property type="evidence" value="ECO:0007669"/>
    <property type="project" value="InterPro"/>
</dbReference>
<dbReference type="GO" id="GO:0006355">
    <property type="term" value="P:regulation of DNA-templated transcription"/>
    <property type="evidence" value="ECO:0007669"/>
    <property type="project" value="InterPro"/>
</dbReference>
<dbReference type="InterPro" id="IPR035451">
    <property type="entry name" value="Ada-like_dom_sf"/>
</dbReference>
<evidence type="ECO:0000313" key="3">
    <source>
        <dbReference type="EMBL" id="RMI28921.1"/>
    </source>
</evidence>
<dbReference type="OrthoDB" id="894286at2"/>
<reference evidence="3 4" key="1">
    <citation type="submission" date="2018-10" db="EMBL/GenBank/DDBJ databases">
        <title>Isolation from cow dung.</title>
        <authorList>
            <person name="Ling L."/>
        </authorList>
    </citation>
    <scope>NUCLEOTIDE SEQUENCE [LARGE SCALE GENOMIC DNA]</scope>
    <source>
        <strain evidence="3 4">NEAU-LL90</strain>
    </source>
</reference>
<dbReference type="RefSeq" id="WP_122191084.1">
    <property type="nucleotide sequence ID" value="NZ_RFFH01000017.1"/>
</dbReference>
<dbReference type="AlphaFoldDB" id="A0A3M2KUU0"/>
<proteinExistence type="predicted"/>
<evidence type="ECO:0000259" key="2">
    <source>
        <dbReference type="Pfam" id="PF02805"/>
    </source>
</evidence>
<dbReference type="Proteomes" id="UP000279275">
    <property type="component" value="Unassembled WGS sequence"/>
</dbReference>
<dbReference type="SUPFAM" id="SSF57884">
    <property type="entry name" value="Ada DNA repair protein, N-terminal domain (N-Ada 10)"/>
    <property type="match status" value="1"/>
</dbReference>
<dbReference type="Gene3D" id="3.40.10.10">
    <property type="entry name" value="DNA Methylphosphotriester Repair Domain"/>
    <property type="match status" value="1"/>
</dbReference>
<name>A0A3M2KUU0_9NOCA</name>
<dbReference type="Pfam" id="PF02805">
    <property type="entry name" value="Ada_Zn_binding"/>
    <property type="match status" value="1"/>
</dbReference>
<organism evidence="3 4">
    <name type="scientific">Nocardia stercoris</name>
    <dbReference type="NCBI Taxonomy" id="2483361"/>
    <lineage>
        <taxon>Bacteria</taxon>
        <taxon>Bacillati</taxon>
        <taxon>Actinomycetota</taxon>
        <taxon>Actinomycetes</taxon>
        <taxon>Mycobacteriales</taxon>
        <taxon>Nocardiaceae</taxon>
        <taxon>Nocardia</taxon>
    </lineage>
</organism>
<feature type="domain" description="Ada DNA repair metal-binding" evidence="2">
    <location>
        <begin position="30"/>
        <end position="81"/>
    </location>
</feature>
<dbReference type="InterPro" id="IPR004026">
    <property type="entry name" value="Ada_DNA_repair_Zn-bd"/>
</dbReference>
<evidence type="ECO:0000256" key="1">
    <source>
        <dbReference type="ARBA" id="ARBA00023159"/>
    </source>
</evidence>
<comment type="caution">
    <text evidence="3">The sequence shown here is derived from an EMBL/GenBank/DDBJ whole genome shotgun (WGS) entry which is preliminary data.</text>
</comment>
<accession>A0A3M2KUU0</accession>
<dbReference type="GO" id="GO:0003677">
    <property type="term" value="F:DNA binding"/>
    <property type="evidence" value="ECO:0007669"/>
    <property type="project" value="InterPro"/>
</dbReference>
<keyword evidence="1" id="KW-0010">Activator</keyword>
<sequence length="91" mass="10287">MPPEPSGRTYLLLDATGRPYRSGTPGWWGGHRRSKIYGRLDCRSALRAIAAGHYVTYRVFFADEATAVAAGYRPCAVCCPDRYRTWKETTR</sequence>
<dbReference type="GO" id="GO:0008168">
    <property type="term" value="F:methyltransferase activity"/>
    <property type="evidence" value="ECO:0007669"/>
    <property type="project" value="InterPro"/>
</dbReference>
<protein>
    <submittedName>
        <fullName evidence="3">Metal-binding protein</fullName>
    </submittedName>
</protein>
<evidence type="ECO:0000313" key="4">
    <source>
        <dbReference type="Proteomes" id="UP000279275"/>
    </source>
</evidence>
<gene>
    <name evidence="3" type="ORF">EBN03_27650</name>
</gene>
<dbReference type="GO" id="GO:0008270">
    <property type="term" value="F:zinc ion binding"/>
    <property type="evidence" value="ECO:0007669"/>
    <property type="project" value="InterPro"/>
</dbReference>
<dbReference type="EMBL" id="RFFH01000017">
    <property type="protein sequence ID" value="RMI28921.1"/>
    <property type="molecule type" value="Genomic_DNA"/>
</dbReference>
<keyword evidence="4" id="KW-1185">Reference proteome</keyword>